<dbReference type="KEGG" id="poi:BOP93_07040"/>
<proteinExistence type="predicted"/>
<name>A0A2L0RTS7_9PSED</name>
<evidence type="ECO:0000313" key="2">
    <source>
        <dbReference type="Proteomes" id="UP000239888"/>
    </source>
</evidence>
<reference evidence="1 2" key="1">
    <citation type="journal article" date="2018" name="Front. Microbiol.">
        <title>Pseudomonas orientalis F9: A Potent Antagonist against Phytopathogens with Phytotoxic Effect in the Apple Flower.</title>
        <authorList>
            <person name="Zengerer V."/>
            <person name="Schmid M."/>
            <person name="Bieri M."/>
            <person name="Muller D.C."/>
            <person name="Remus-Emsermann M.N.P."/>
            <person name="Ahrens C.H."/>
            <person name="Pelludat C."/>
        </authorList>
    </citation>
    <scope>NUCLEOTIDE SEQUENCE [LARGE SCALE GENOMIC DNA]</scope>
    <source>
        <strain evidence="1 2">F9</strain>
    </source>
</reference>
<protein>
    <submittedName>
        <fullName evidence="1">Uncharacterized protein</fullName>
    </submittedName>
</protein>
<organism evidence="1 2">
    <name type="scientific">Pseudomonas orientalis</name>
    <dbReference type="NCBI Taxonomy" id="76758"/>
    <lineage>
        <taxon>Bacteria</taxon>
        <taxon>Pseudomonadati</taxon>
        <taxon>Pseudomonadota</taxon>
        <taxon>Gammaproteobacteria</taxon>
        <taxon>Pseudomonadales</taxon>
        <taxon>Pseudomonadaceae</taxon>
        <taxon>Pseudomonas</taxon>
    </lineage>
</organism>
<evidence type="ECO:0000313" key="1">
    <source>
        <dbReference type="EMBL" id="AUZ45361.1"/>
    </source>
</evidence>
<sequence>MALLHETGHTNKSNTLYKHGITRFANNLLGDSAIYVETVEKPSRRANNSSNLKQLLSLSKGKSVVRTDTKTGTKTTLDLFALASEIPRLNAAMSVLKEESKAVVISSVPFVSERLEALKASLVRASDAGDLETSITIRLEDKFIARVETLRLKMSIPEQKIPGNREVFTKELAFAKTKRVVKKKPDVIGNKLKEIYDYLNDSLINIHEQIKTGQDPIKSLAMLLHKLKAMFETEINNHKNNKG</sequence>
<dbReference type="EMBL" id="CP018049">
    <property type="protein sequence ID" value="AUZ45361.1"/>
    <property type="molecule type" value="Genomic_DNA"/>
</dbReference>
<accession>A0A2L0RTS7</accession>
<dbReference type="AlphaFoldDB" id="A0A2L0RTS7"/>
<dbReference type="Proteomes" id="UP000239888">
    <property type="component" value="Chromosome"/>
</dbReference>
<gene>
    <name evidence="1" type="ORF">BOP93_07040</name>
</gene>